<evidence type="ECO:0000313" key="3">
    <source>
        <dbReference type="EMBL" id="MCM2679541.1"/>
    </source>
</evidence>
<feature type="domain" description="Glycosyl transferase family 1" evidence="1">
    <location>
        <begin position="180"/>
        <end position="325"/>
    </location>
</feature>
<keyword evidence="4" id="KW-1185">Reference proteome</keyword>
<organism evidence="3 4">
    <name type="scientific">Echinimonas agarilytica</name>
    <dbReference type="NCBI Taxonomy" id="1215918"/>
    <lineage>
        <taxon>Bacteria</taxon>
        <taxon>Pseudomonadati</taxon>
        <taxon>Pseudomonadota</taxon>
        <taxon>Gammaproteobacteria</taxon>
        <taxon>Alteromonadales</taxon>
        <taxon>Echinimonadaceae</taxon>
        <taxon>Echinimonas</taxon>
    </lineage>
</organism>
<comment type="caution">
    <text evidence="3">The sequence shown here is derived from an EMBL/GenBank/DDBJ whole genome shotgun (WGS) entry which is preliminary data.</text>
</comment>
<dbReference type="Proteomes" id="UP001165393">
    <property type="component" value="Unassembled WGS sequence"/>
</dbReference>
<dbReference type="InterPro" id="IPR050194">
    <property type="entry name" value="Glycosyltransferase_grp1"/>
</dbReference>
<accession>A0AA42B7F1</accession>
<feature type="domain" description="Glycosyltransferase subfamily 4-like N-terminal" evidence="2">
    <location>
        <begin position="14"/>
        <end position="173"/>
    </location>
</feature>
<dbReference type="AlphaFoldDB" id="A0AA42B7F1"/>
<dbReference type="RefSeq" id="WP_251260990.1">
    <property type="nucleotide sequence ID" value="NZ_JAMQGP010000003.1"/>
</dbReference>
<evidence type="ECO:0000313" key="4">
    <source>
        <dbReference type="Proteomes" id="UP001165393"/>
    </source>
</evidence>
<dbReference type="EC" id="2.4.-.-" evidence="3"/>
<dbReference type="EMBL" id="JAMQGP010000003">
    <property type="protein sequence ID" value="MCM2679541.1"/>
    <property type="molecule type" value="Genomic_DNA"/>
</dbReference>
<keyword evidence="3" id="KW-0808">Transferase</keyword>
<dbReference type="GO" id="GO:0016758">
    <property type="term" value="F:hexosyltransferase activity"/>
    <property type="evidence" value="ECO:0007669"/>
    <property type="project" value="TreeGrafter"/>
</dbReference>
<dbReference type="SUPFAM" id="SSF53756">
    <property type="entry name" value="UDP-Glycosyltransferase/glycogen phosphorylase"/>
    <property type="match status" value="1"/>
</dbReference>
<sequence length="360" mass="39768">MSVWVQVVQHLRPGGIETMALDLQRIENGDDDAYIISLEGDKQAALNAWPRLKACSDRLIFMNKKTGLSLLLLIRLRRLLKSLNANAVHTHHIGPLIYGGLAARLAGIKTVIHTEHDAWHLRDSKRRLLQQWIIARVNPMLVADADLVARDMQQSLGLNREQIRIIKNGVNTHQFVTGDKADARKCLKLPENVPLIGCAGRLELEKGHKVLLEAMAILDPKIHLVLAGDGSQRAALEQQAQAANISHRVHFLGAIETMPTFYQSLDLFCLPSFFEGLSLVILEAQACGIPAVVTHVGASHEALCPRTGKLVEPGSPFALAQALETEIGRTHQESPRHFVKQSGDLRATVRHYAALRNHCA</sequence>
<evidence type="ECO:0000259" key="1">
    <source>
        <dbReference type="Pfam" id="PF00534"/>
    </source>
</evidence>
<dbReference type="Pfam" id="PF00534">
    <property type="entry name" value="Glycos_transf_1"/>
    <property type="match status" value="1"/>
</dbReference>
<dbReference type="Pfam" id="PF13439">
    <property type="entry name" value="Glyco_transf_4"/>
    <property type="match status" value="1"/>
</dbReference>
<proteinExistence type="predicted"/>
<dbReference type="PANTHER" id="PTHR45947:SF3">
    <property type="entry name" value="SULFOQUINOVOSYL TRANSFERASE SQD2"/>
    <property type="match status" value="1"/>
</dbReference>
<reference evidence="3 4" key="1">
    <citation type="journal article" date="2013" name="Antonie Van Leeuwenhoek">
        <title>Echinimonas agarilytica gen. nov., sp. nov., a new gammaproteobacterium isolated from the sea urchin Strongylocentrotus intermedius.</title>
        <authorList>
            <person name="Nedashkovskaya O.I."/>
            <person name="Stenkova A.M."/>
            <person name="Zhukova N.V."/>
            <person name="Van Trappen S."/>
            <person name="Lee J.S."/>
            <person name="Kim S.B."/>
        </authorList>
    </citation>
    <scope>NUCLEOTIDE SEQUENCE [LARGE SCALE GENOMIC DNA]</scope>
    <source>
        <strain evidence="3 4">KMM 6351</strain>
    </source>
</reference>
<protein>
    <submittedName>
        <fullName evidence="3">Glycosyltransferase</fullName>
        <ecNumber evidence="3">2.4.-.-</ecNumber>
    </submittedName>
</protein>
<dbReference type="InterPro" id="IPR001296">
    <property type="entry name" value="Glyco_trans_1"/>
</dbReference>
<dbReference type="InterPro" id="IPR028098">
    <property type="entry name" value="Glyco_trans_4-like_N"/>
</dbReference>
<name>A0AA42B7F1_9GAMM</name>
<dbReference type="Gene3D" id="3.40.50.2000">
    <property type="entry name" value="Glycogen Phosphorylase B"/>
    <property type="match status" value="2"/>
</dbReference>
<evidence type="ECO:0000259" key="2">
    <source>
        <dbReference type="Pfam" id="PF13439"/>
    </source>
</evidence>
<gene>
    <name evidence="3" type="ORF">NAF29_07650</name>
</gene>
<dbReference type="PANTHER" id="PTHR45947">
    <property type="entry name" value="SULFOQUINOVOSYL TRANSFERASE SQD2"/>
    <property type="match status" value="1"/>
</dbReference>
<keyword evidence="3" id="KW-0328">Glycosyltransferase</keyword>